<feature type="compositionally biased region" description="Polar residues" evidence="1">
    <location>
        <begin position="631"/>
        <end position="650"/>
    </location>
</feature>
<evidence type="ECO:0000313" key="3">
    <source>
        <dbReference type="EMBL" id="EME49807.1"/>
    </source>
</evidence>
<name>N1Q276_DOTSN</name>
<dbReference type="CDD" id="cd06257">
    <property type="entry name" value="DnaJ"/>
    <property type="match status" value="1"/>
</dbReference>
<dbReference type="PROSITE" id="PS00636">
    <property type="entry name" value="DNAJ_1"/>
    <property type="match status" value="1"/>
</dbReference>
<dbReference type="GO" id="GO:0005634">
    <property type="term" value="C:nucleus"/>
    <property type="evidence" value="ECO:0007669"/>
    <property type="project" value="TreeGrafter"/>
</dbReference>
<feature type="compositionally biased region" description="Polar residues" evidence="1">
    <location>
        <begin position="539"/>
        <end position="550"/>
    </location>
</feature>
<feature type="compositionally biased region" description="Basic and acidic residues" evidence="1">
    <location>
        <begin position="508"/>
        <end position="526"/>
    </location>
</feature>
<organism evidence="3 4">
    <name type="scientific">Dothistroma septosporum (strain NZE10 / CBS 128990)</name>
    <name type="common">Red band needle blight fungus</name>
    <name type="synonym">Mycosphaerella pini</name>
    <dbReference type="NCBI Taxonomy" id="675120"/>
    <lineage>
        <taxon>Eukaryota</taxon>
        <taxon>Fungi</taxon>
        <taxon>Dikarya</taxon>
        <taxon>Ascomycota</taxon>
        <taxon>Pezizomycotina</taxon>
        <taxon>Dothideomycetes</taxon>
        <taxon>Dothideomycetidae</taxon>
        <taxon>Mycosphaerellales</taxon>
        <taxon>Mycosphaerellaceae</taxon>
        <taxon>Dothistroma</taxon>
    </lineage>
</organism>
<dbReference type="HOGENOM" id="CLU_023189_1_0_1"/>
<sequence>MGSPLPPDPYLALGVLKDATTANIKTAHRKLVLKCHPDKVTDPAAKEEASDKFHKIQTAYEILVDEDRRARYDAQVRLAELKRNVMERQGGSTSRATESRSAPSYRTTHEAMSRPGYGTRSSERVAPQYEERKPAYATTESYFDEPPRATARKEPEYGRSSRRSGHDVKEKEKEKSRGFFSRSTKENERDRRKEKIRKAEKDTRRDRDRKYPPHAEEDSESGESEYARWAKDLRDCDEERKAKEEHHSKAQQQQQAANDYHDDRTRKMFSASNDARDYIQQSMRSRQRPDSERRPSSVRMSSSRDNVEYVKGRDGRPISVRKASERPKLVTRDSERKPSSRWTERRTSSNDIAEDHEERMAPPALNHARSSPADIRLPAEKGRSYSLQPDPEAGPEIPQMRRAETMPHGRSSRAEQPSQYKRPDVRSTETSDGLPTLAATAGAAPEYGAAATVKSSKYRYGRQYADDEEYPTPDGYRAELRSPETRQPSGAPRSAYTRKITRSPSPVKDVRDREAHLPREDRDRPRTTSARYPDPTRPPLQSSRTTSYVYTPQGVEPTSYGRQRSGDERDRSPRDGAMPSLYGEIKHESRPTSGSPRQKYSAYVPPEDSARESIRHAPRTRPEDLKVRSGAGSTRQYNSDRPTMSRNGSGNPIYAGVRA</sequence>
<dbReference type="PROSITE" id="PS50076">
    <property type="entry name" value="DNAJ_2"/>
    <property type="match status" value="1"/>
</dbReference>
<feature type="compositionally biased region" description="Basic and acidic residues" evidence="1">
    <location>
        <begin position="305"/>
        <end position="348"/>
    </location>
</feature>
<dbReference type="Proteomes" id="UP000016933">
    <property type="component" value="Unassembled WGS sequence"/>
</dbReference>
<accession>N1Q276</accession>
<dbReference type="PANTHER" id="PTHR44144:SF1">
    <property type="entry name" value="DNAJ HOMOLOG SUBFAMILY C MEMBER 9"/>
    <property type="match status" value="1"/>
</dbReference>
<gene>
    <name evidence="3" type="ORF">DOTSEDRAFT_68559</name>
</gene>
<feature type="region of interest" description="Disordered" evidence="1">
    <location>
        <begin position="84"/>
        <end position="659"/>
    </location>
</feature>
<dbReference type="EMBL" id="KB446535">
    <property type="protein sequence ID" value="EME49807.1"/>
    <property type="molecule type" value="Genomic_DNA"/>
</dbReference>
<dbReference type="GO" id="GO:0005737">
    <property type="term" value="C:cytoplasm"/>
    <property type="evidence" value="ECO:0007669"/>
    <property type="project" value="TreeGrafter"/>
</dbReference>
<dbReference type="SMART" id="SM00271">
    <property type="entry name" value="DnaJ"/>
    <property type="match status" value="1"/>
</dbReference>
<protein>
    <recommendedName>
        <fullName evidence="2">J domain-containing protein</fullName>
    </recommendedName>
</protein>
<dbReference type="PRINTS" id="PR00625">
    <property type="entry name" value="JDOMAIN"/>
</dbReference>
<dbReference type="AlphaFoldDB" id="N1Q276"/>
<dbReference type="InterPro" id="IPR052594">
    <property type="entry name" value="J_domain-containing_protein"/>
</dbReference>
<dbReference type="InterPro" id="IPR036869">
    <property type="entry name" value="J_dom_sf"/>
</dbReference>
<evidence type="ECO:0000313" key="4">
    <source>
        <dbReference type="Proteomes" id="UP000016933"/>
    </source>
</evidence>
<reference evidence="3 4" key="2">
    <citation type="journal article" date="2012" name="PLoS Pathog.">
        <title>Diverse lifestyles and strategies of plant pathogenesis encoded in the genomes of eighteen Dothideomycetes fungi.</title>
        <authorList>
            <person name="Ohm R.A."/>
            <person name="Feau N."/>
            <person name="Henrissat B."/>
            <person name="Schoch C.L."/>
            <person name="Horwitz B.A."/>
            <person name="Barry K.W."/>
            <person name="Condon B.J."/>
            <person name="Copeland A.C."/>
            <person name="Dhillon B."/>
            <person name="Glaser F."/>
            <person name="Hesse C.N."/>
            <person name="Kosti I."/>
            <person name="LaButti K."/>
            <person name="Lindquist E.A."/>
            <person name="Lucas S."/>
            <person name="Salamov A.A."/>
            <person name="Bradshaw R.E."/>
            <person name="Ciuffetti L."/>
            <person name="Hamelin R.C."/>
            <person name="Kema G.H.J."/>
            <person name="Lawrence C."/>
            <person name="Scott J.A."/>
            <person name="Spatafora J.W."/>
            <person name="Turgeon B.G."/>
            <person name="de Wit P.J.G.M."/>
            <person name="Zhong S."/>
            <person name="Goodwin S.B."/>
            <person name="Grigoriev I.V."/>
        </authorList>
    </citation>
    <scope>NUCLEOTIDE SEQUENCE [LARGE SCALE GENOMIC DNA]</scope>
    <source>
        <strain evidence="4">NZE10 / CBS 128990</strain>
    </source>
</reference>
<dbReference type="Gene3D" id="1.10.287.110">
    <property type="entry name" value="DnaJ domain"/>
    <property type="match status" value="1"/>
</dbReference>
<dbReference type="GO" id="GO:0031072">
    <property type="term" value="F:heat shock protein binding"/>
    <property type="evidence" value="ECO:0007669"/>
    <property type="project" value="TreeGrafter"/>
</dbReference>
<dbReference type="OrthoDB" id="10250354at2759"/>
<dbReference type="Pfam" id="PF00226">
    <property type="entry name" value="DnaJ"/>
    <property type="match status" value="1"/>
</dbReference>
<proteinExistence type="predicted"/>
<dbReference type="eggNOG" id="KOG0714">
    <property type="taxonomic scope" value="Eukaryota"/>
</dbReference>
<dbReference type="FunFam" id="1.10.287.110:FF:000073">
    <property type="entry name" value="DnaJ domain protein"/>
    <property type="match status" value="1"/>
</dbReference>
<dbReference type="OMA" id="PPDIDPY"/>
<feature type="domain" description="J" evidence="2">
    <location>
        <begin position="8"/>
        <end position="76"/>
    </location>
</feature>
<dbReference type="InterPro" id="IPR001623">
    <property type="entry name" value="DnaJ_domain"/>
</dbReference>
<evidence type="ECO:0000259" key="2">
    <source>
        <dbReference type="PROSITE" id="PS50076"/>
    </source>
</evidence>
<dbReference type="InterPro" id="IPR018253">
    <property type="entry name" value="DnaJ_domain_CS"/>
</dbReference>
<dbReference type="STRING" id="675120.N1Q276"/>
<feature type="compositionally biased region" description="Basic and acidic residues" evidence="1">
    <location>
        <begin position="564"/>
        <end position="574"/>
    </location>
</feature>
<reference evidence="4" key="1">
    <citation type="journal article" date="2012" name="PLoS Genet.">
        <title>The genomes of the fungal plant pathogens Cladosporium fulvum and Dothistroma septosporum reveal adaptation to different hosts and lifestyles but also signatures of common ancestry.</title>
        <authorList>
            <person name="de Wit P.J.G.M."/>
            <person name="van der Burgt A."/>
            <person name="Oekmen B."/>
            <person name="Stergiopoulos I."/>
            <person name="Abd-Elsalam K.A."/>
            <person name="Aerts A.L."/>
            <person name="Bahkali A.H."/>
            <person name="Beenen H.G."/>
            <person name="Chettri P."/>
            <person name="Cox M.P."/>
            <person name="Datema E."/>
            <person name="de Vries R.P."/>
            <person name="Dhillon B."/>
            <person name="Ganley A.R."/>
            <person name="Griffiths S.A."/>
            <person name="Guo Y."/>
            <person name="Hamelin R.C."/>
            <person name="Henrissat B."/>
            <person name="Kabir M.S."/>
            <person name="Jashni M.K."/>
            <person name="Kema G."/>
            <person name="Klaubauf S."/>
            <person name="Lapidus A."/>
            <person name="Levasseur A."/>
            <person name="Lindquist E."/>
            <person name="Mehrabi R."/>
            <person name="Ohm R.A."/>
            <person name="Owen T.J."/>
            <person name="Salamov A."/>
            <person name="Schwelm A."/>
            <person name="Schijlen E."/>
            <person name="Sun H."/>
            <person name="van den Burg H.A."/>
            <person name="van Ham R.C.H.J."/>
            <person name="Zhang S."/>
            <person name="Goodwin S.B."/>
            <person name="Grigoriev I.V."/>
            <person name="Collemare J."/>
            <person name="Bradshaw R.E."/>
        </authorList>
    </citation>
    <scope>NUCLEOTIDE SEQUENCE [LARGE SCALE GENOMIC DNA]</scope>
    <source>
        <strain evidence="4">NZE10 / CBS 128990</strain>
    </source>
</reference>
<feature type="compositionally biased region" description="Basic and acidic residues" evidence="1">
    <location>
        <begin position="145"/>
        <end position="216"/>
    </location>
</feature>
<keyword evidence="4" id="KW-1185">Reference proteome</keyword>
<feature type="compositionally biased region" description="Basic and acidic residues" evidence="1">
    <location>
        <begin position="225"/>
        <end position="248"/>
    </location>
</feature>
<evidence type="ECO:0000256" key="1">
    <source>
        <dbReference type="SAM" id="MobiDB-lite"/>
    </source>
</evidence>
<feature type="compositionally biased region" description="Basic and acidic residues" evidence="1">
    <location>
        <begin position="608"/>
        <end position="627"/>
    </location>
</feature>
<feature type="compositionally biased region" description="Polar residues" evidence="1">
    <location>
        <begin position="90"/>
        <end position="106"/>
    </location>
</feature>
<dbReference type="PANTHER" id="PTHR44144">
    <property type="entry name" value="DNAJ HOMOLOG SUBFAMILY C MEMBER 9"/>
    <property type="match status" value="1"/>
</dbReference>
<feature type="compositionally biased region" description="Low complexity" evidence="1">
    <location>
        <begin position="433"/>
        <end position="452"/>
    </location>
</feature>
<dbReference type="SUPFAM" id="SSF46565">
    <property type="entry name" value="Chaperone J-domain"/>
    <property type="match status" value="1"/>
</dbReference>